<dbReference type="GO" id="GO:0016020">
    <property type="term" value="C:membrane"/>
    <property type="evidence" value="ECO:0007669"/>
    <property type="project" value="InterPro"/>
</dbReference>
<reference evidence="14" key="2">
    <citation type="submission" date="2012-08" db="EMBL/GenBank/DDBJ databases">
        <title>Genome sequence of Kazachstania naganishii.</title>
        <authorList>
            <person name="Gordon J.L."/>
            <person name="Armisen D."/>
            <person name="Proux-Wera E."/>
            <person name="OhEigeartaigh S.S."/>
            <person name="Byrne K.P."/>
            <person name="Wolfe K.H."/>
        </authorList>
    </citation>
    <scope>NUCLEOTIDE SEQUENCE [LARGE SCALE GENOMIC DNA]</scope>
    <source>
        <strain evidence="14">ATCC MYA-139 / BCRC 22969 / CBS 8797 / CCRC 22969 / KCTC 17520 / NBRC 10181 / NCYC 3082</strain>
    </source>
</reference>
<dbReference type="GO" id="GO:0006895">
    <property type="term" value="P:Golgi to endosome transport"/>
    <property type="evidence" value="ECO:0007669"/>
    <property type="project" value="TreeGrafter"/>
</dbReference>
<dbReference type="InterPro" id="IPR050310">
    <property type="entry name" value="VPS10-sortilin"/>
</dbReference>
<evidence type="ECO:0000256" key="7">
    <source>
        <dbReference type="ARBA" id="ARBA00023136"/>
    </source>
</evidence>
<dbReference type="Gene3D" id="3.30.60.270">
    <property type="match status" value="2"/>
</dbReference>
<feature type="signal peptide" evidence="11">
    <location>
        <begin position="1"/>
        <end position="27"/>
    </location>
</feature>
<feature type="region of interest" description="Disordered" evidence="9">
    <location>
        <begin position="1525"/>
        <end position="1611"/>
    </location>
</feature>
<feature type="domain" description="VPS10" evidence="12">
    <location>
        <begin position="762"/>
        <end position="1391"/>
    </location>
</feature>
<reference evidence="13 14" key="1">
    <citation type="journal article" date="2011" name="Proc. Natl. Acad. Sci. U.S.A.">
        <title>Evolutionary erosion of yeast sex chromosomes by mating-type switching accidents.</title>
        <authorList>
            <person name="Gordon J.L."/>
            <person name="Armisen D."/>
            <person name="Proux-Wera E."/>
            <person name="Oheigeartaigh S.S."/>
            <person name="Byrne K.P."/>
            <person name="Wolfe K.H."/>
        </authorList>
    </citation>
    <scope>NUCLEOTIDE SEQUENCE [LARGE SCALE GENOMIC DNA]</scope>
    <source>
        <strain evidence="14">ATCC MYA-139 / BCRC 22969 / CBS 8797 / CCRC 22969 / KCTC 17520 / NBRC 10181 / NCYC 3082</strain>
    </source>
</reference>
<dbReference type="Gene3D" id="2.10.70.80">
    <property type="match status" value="1"/>
</dbReference>
<keyword evidence="6 10" id="KW-1133">Transmembrane helix</keyword>
<dbReference type="STRING" id="1071383.J7S0X4"/>
<dbReference type="InterPro" id="IPR031777">
    <property type="entry name" value="Sortilin_C"/>
</dbReference>
<keyword evidence="7 10" id="KW-0472">Membrane</keyword>
<organism evidence="13 14">
    <name type="scientific">Huiozyma naganishii (strain ATCC MYA-139 / BCRC 22969 / CBS 8797 / KCTC 17520 / NBRC 10181 / NCYC 3082 / Yp74L-3)</name>
    <name type="common">Yeast</name>
    <name type="synonym">Kazachstania naganishii</name>
    <dbReference type="NCBI Taxonomy" id="1071383"/>
    <lineage>
        <taxon>Eukaryota</taxon>
        <taxon>Fungi</taxon>
        <taxon>Dikarya</taxon>
        <taxon>Ascomycota</taxon>
        <taxon>Saccharomycotina</taxon>
        <taxon>Saccharomycetes</taxon>
        <taxon>Saccharomycetales</taxon>
        <taxon>Saccharomycetaceae</taxon>
        <taxon>Huiozyma</taxon>
    </lineage>
</organism>
<dbReference type="InterPro" id="IPR015943">
    <property type="entry name" value="WD40/YVTN_repeat-like_dom_sf"/>
</dbReference>
<dbReference type="RefSeq" id="XP_022465448.1">
    <property type="nucleotide sequence ID" value="XM_022609010.1"/>
</dbReference>
<evidence type="ECO:0000256" key="1">
    <source>
        <dbReference type="ARBA" id="ARBA00004393"/>
    </source>
</evidence>
<proteinExistence type="inferred from homology"/>
<evidence type="ECO:0000256" key="6">
    <source>
        <dbReference type="ARBA" id="ARBA00022989"/>
    </source>
</evidence>
<dbReference type="InterPro" id="IPR036278">
    <property type="entry name" value="Sialidase_sf"/>
</dbReference>
<dbReference type="GO" id="GO:0005829">
    <property type="term" value="C:cytosol"/>
    <property type="evidence" value="ECO:0007669"/>
    <property type="project" value="GOC"/>
</dbReference>
<keyword evidence="4 11" id="KW-0732">Signal</keyword>
<dbReference type="PANTHER" id="PTHR12106">
    <property type="entry name" value="SORTILIN RELATED"/>
    <property type="match status" value="1"/>
</dbReference>
<feature type="domain" description="VPS10" evidence="12">
    <location>
        <begin position="53"/>
        <end position="731"/>
    </location>
</feature>
<dbReference type="EMBL" id="HE978320">
    <property type="protein sequence ID" value="CCK71202.1"/>
    <property type="molecule type" value="Genomic_DNA"/>
</dbReference>
<gene>
    <name evidence="13" type="primary">KNAG0G01440</name>
    <name evidence="13" type="ordered locus">KNAG_0G01440</name>
</gene>
<dbReference type="GeneID" id="34526926"/>
<dbReference type="Proteomes" id="UP000006310">
    <property type="component" value="Chromosome 7"/>
</dbReference>
<evidence type="ECO:0000256" key="10">
    <source>
        <dbReference type="SAM" id="Phobius"/>
    </source>
</evidence>
<dbReference type="GO" id="GO:0006896">
    <property type="term" value="P:Golgi to vacuole transport"/>
    <property type="evidence" value="ECO:0007669"/>
    <property type="project" value="TreeGrafter"/>
</dbReference>
<dbReference type="eggNOG" id="KOG3511">
    <property type="taxonomic scope" value="Eukaryota"/>
</dbReference>
<dbReference type="SUPFAM" id="SSF110296">
    <property type="entry name" value="Oligoxyloglucan reducing end-specific cellobiohydrolase"/>
    <property type="match status" value="2"/>
</dbReference>
<evidence type="ECO:0000313" key="14">
    <source>
        <dbReference type="Proteomes" id="UP000006310"/>
    </source>
</evidence>
<keyword evidence="3 10" id="KW-0812">Transmembrane</keyword>
<keyword evidence="8" id="KW-0325">Glycoprotein</keyword>
<keyword evidence="14" id="KW-1185">Reference proteome</keyword>
<accession>J7S0X4</accession>
<dbReference type="HOGENOM" id="CLU_000700_0_0_1"/>
<feature type="compositionally biased region" description="Basic and acidic residues" evidence="9">
    <location>
        <begin position="1602"/>
        <end position="1611"/>
    </location>
</feature>
<evidence type="ECO:0000256" key="5">
    <source>
        <dbReference type="ARBA" id="ARBA00022737"/>
    </source>
</evidence>
<comment type="subcellular location">
    <subcellularLocation>
        <location evidence="1">Golgi apparatus</location>
        <location evidence="1">trans-Golgi network membrane</location>
        <topology evidence="1">Single-pass type I membrane protein</topology>
    </subcellularLocation>
</comment>
<dbReference type="FunFam" id="3.30.60.270:FF:000005">
    <property type="entry name" value="Sortilin"/>
    <property type="match status" value="1"/>
</dbReference>
<dbReference type="Gene3D" id="2.120.10.10">
    <property type="match status" value="1"/>
</dbReference>
<sequence>MRGTVGTLAVWCLWLLCGVNWMQLAAAKEVKFVPTVTKVKDDDSFNIMPFDDSTVLLRLSSDKVVISRDNGVSWSGIGGVKGPVVAMRVDEQYPKTRASIFTVDGGVHLTDDIGKTWRHSKLQLEDGMGIYNCVLYSHPESKDYMQMNCNVCEKSDKSPSKSQHFRSSLKNCRRETFASRDKGKTFKEVRLNNHNELVKDTITSDVECQFAKNYKDSPMDVADSTILCYLEVIKREENIQKFPVAFFYTTDFGKTTTPVSFFKDMIVTSFEILKSYIVVITQGDKYNQFSPKRIWISTDAVDFKEAYLPTNLRNIVPQTITEDLQGRIICPIKSMDPKDAEDPNSTITGNTASEIFVSDSSGLKFHVLDWFSDADAGFAAMQQLEFLRGTSILKYFSSLSGRGRKNHNKEGKKGKGKFKRKVVTKITTDNGITWKNLRVIDPNSDDDYPCDITNVENCSLKSFIFSDELADPAAGIMMMIGSVSDGSVISLEDQATFLTRDGGDTWRKVFDFPVAYVMGDYGNVIMAVPFDPEEDGDLQSEIYYSLDQGYTWNEYELPESFFPIELLSVTRDGSGLHFMLNGASFRMDSDSTFNLVYSIDFSSAFDGRKCMDDDFESWDLNNGKCISGAKYSYKRRKQDAECLVGSTFKDLQLIEEECQQCDESDYECAFEFSRDKNGNCVPDYNLLKLSEVCSNKKGTVSLKPMKHLKSDRCKNPMDIELVQVECPGSTDPAKGGDLVVATENKYDNKIRFYQYFDSSTEESIIIVDEYGVAYISHDGGIIMKHLDTNDERIQEVIFNPHFNDSAYLFGTNGNLFMTHDSGYSFSATELPESMQLGFPLDFHAHDKGKFIYYGATNCDSIYSPDCHAVAFITHDGGETFQEMLANTIHCEFSGSHYEHPYNKNMVICQVRDKKSQKIMLVSSTDYFKNDKHIIFDDIIGYMSSEGFSVVAVNHDNQELRALVTLDGHEFAEVKLPQELEGMKQETFTVLGAEMGSIFMHMSTNTEPDHSYGDLMKSNSNGTSFVTLQKAVNRNDIGIVDFEKIQRLEGIILINVVDNPDDVKNNDKDKILRSKITFNDGSDWSYLTAPQKDSEGKKYRCNTKKPEECSLNIHGFTEGIDGRDTYSSGSALGMMFALGNVGDSLLPKDKCSTFLTVDGGKTWKEVRKGPSHWEYGDQGGILVLVPSMDLTNTLSYSLDNGLNWNEFQFTEDKVVIADLVTVPRDSALRFLLIAASTSITGESGRTFAIDFSNSFERQCKFGSEGKDSDDFKYVSLQPDCLFGHKSEFLKKVNSHCYVGQVPLFSYTRIIENCTCGRQDFECDYNYQRVKDGTCKLIDGLTPQPAINVCKLDPELVEYYEPTGYRKIPLSTCQGGLRLDESSDKFACPGKEKEFRERYSVSGHFFFSTFFIFFLLFIIFGWVIYDRGVRRNGGFARFGEIRLGEDDQLIENNTMDKFVNSILKGGLVLFSGIYAGVHLSSRAITAFFRRASERFGGRRNPSYTSLMNDQFLDEADDLLAGHDEDANDLSSFMDHENNFDIDDDDESVPAGLNGESVSSRNEAEETTNFAAPRSVPSEEPELKKTTGAGSNSLVAPGEAQNFSKDTDNTEAPK</sequence>
<dbReference type="InterPro" id="IPR006581">
    <property type="entry name" value="VPS10"/>
</dbReference>
<keyword evidence="5" id="KW-0677">Repeat</keyword>
<feature type="transmembrane region" description="Helical" evidence="10">
    <location>
        <begin position="1403"/>
        <end position="1423"/>
    </location>
</feature>
<dbReference type="Gene3D" id="2.130.10.10">
    <property type="entry name" value="YVTN repeat-like/Quinoprotein amine dehydrogenase"/>
    <property type="match status" value="1"/>
</dbReference>
<dbReference type="KEGG" id="kng:KNAG_0G01440"/>
<dbReference type="GO" id="GO:0005794">
    <property type="term" value="C:Golgi apparatus"/>
    <property type="evidence" value="ECO:0007669"/>
    <property type="project" value="UniProtKB-SubCell"/>
</dbReference>
<dbReference type="Pfam" id="PF15902">
    <property type="entry name" value="Sortilin-Vps10"/>
    <property type="match status" value="2"/>
</dbReference>
<evidence type="ECO:0000256" key="8">
    <source>
        <dbReference type="ARBA" id="ARBA00023180"/>
    </source>
</evidence>
<dbReference type="InterPro" id="IPR031778">
    <property type="entry name" value="Sortilin_N"/>
</dbReference>
<comment type="similarity">
    <text evidence="2">Belongs to the VPS10-related sortilin family.</text>
</comment>
<dbReference type="PANTHER" id="PTHR12106:SF27">
    <property type="entry name" value="SORTILIN-RELATED RECEPTOR"/>
    <property type="match status" value="1"/>
</dbReference>
<evidence type="ECO:0000259" key="12">
    <source>
        <dbReference type="SMART" id="SM00602"/>
    </source>
</evidence>
<dbReference type="CDD" id="cd15482">
    <property type="entry name" value="Sialidase_non-viral"/>
    <property type="match status" value="1"/>
</dbReference>
<dbReference type="SUPFAM" id="SSF50939">
    <property type="entry name" value="Sialidases"/>
    <property type="match status" value="1"/>
</dbReference>
<dbReference type="SMART" id="SM00602">
    <property type="entry name" value="VPS10"/>
    <property type="match status" value="2"/>
</dbReference>
<dbReference type="OrthoDB" id="443634at2759"/>
<protein>
    <recommendedName>
        <fullName evidence="12">VPS10 domain-containing protein</fullName>
    </recommendedName>
</protein>
<evidence type="ECO:0000256" key="11">
    <source>
        <dbReference type="SAM" id="SignalP"/>
    </source>
</evidence>
<name>J7S0X4_HUIN7</name>
<feature type="chain" id="PRO_5003797381" description="VPS10 domain-containing protein" evidence="11">
    <location>
        <begin position="28"/>
        <end position="1611"/>
    </location>
</feature>
<dbReference type="GO" id="GO:0006623">
    <property type="term" value="P:protein targeting to vacuole"/>
    <property type="evidence" value="ECO:0007669"/>
    <property type="project" value="TreeGrafter"/>
</dbReference>
<dbReference type="Pfam" id="PF15901">
    <property type="entry name" value="Sortilin_C"/>
    <property type="match status" value="2"/>
</dbReference>
<evidence type="ECO:0000256" key="2">
    <source>
        <dbReference type="ARBA" id="ARBA00008251"/>
    </source>
</evidence>
<evidence type="ECO:0000256" key="4">
    <source>
        <dbReference type="ARBA" id="ARBA00022729"/>
    </source>
</evidence>
<evidence type="ECO:0000256" key="3">
    <source>
        <dbReference type="ARBA" id="ARBA00022692"/>
    </source>
</evidence>
<evidence type="ECO:0000256" key="9">
    <source>
        <dbReference type="SAM" id="MobiDB-lite"/>
    </source>
</evidence>
<dbReference type="OMA" id="ECDYNYY"/>
<evidence type="ECO:0000313" key="13">
    <source>
        <dbReference type="EMBL" id="CCK71202.1"/>
    </source>
</evidence>